<protein>
    <recommendedName>
        <fullName evidence="1">DNA-directed DNA polymerase</fullName>
        <ecNumber evidence="1">2.7.7.7</ecNumber>
    </recommendedName>
</protein>
<dbReference type="SMART" id="SM00482">
    <property type="entry name" value="POLAc"/>
    <property type="match status" value="1"/>
</dbReference>
<dbReference type="PANTHER" id="PTHR10133:SF27">
    <property type="entry name" value="DNA POLYMERASE NU"/>
    <property type="match status" value="1"/>
</dbReference>
<dbReference type="GO" id="GO:0006302">
    <property type="term" value="P:double-strand break repair"/>
    <property type="evidence" value="ECO:0007669"/>
    <property type="project" value="TreeGrafter"/>
</dbReference>
<comment type="caution">
    <text evidence="5">The sequence shown here is derived from an EMBL/GenBank/DDBJ whole genome shotgun (WGS) entry which is preliminary data.</text>
</comment>
<feature type="domain" description="DNA-directed DNA polymerase family A palm" evidence="4">
    <location>
        <begin position="378"/>
        <end position="617"/>
    </location>
</feature>
<dbReference type="InterPro" id="IPR002298">
    <property type="entry name" value="DNA_polymerase_A"/>
</dbReference>
<dbReference type="GO" id="GO:0006261">
    <property type="term" value="P:DNA-templated DNA replication"/>
    <property type="evidence" value="ECO:0007669"/>
    <property type="project" value="InterPro"/>
</dbReference>
<gene>
    <name evidence="5" type="ORF">BO225_05415</name>
</gene>
<proteinExistence type="predicted"/>
<evidence type="ECO:0000256" key="1">
    <source>
        <dbReference type="ARBA" id="ARBA00012417"/>
    </source>
</evidence>
<dbReference type="InterPro" id="IPR043502">
    <property type="entry name" value="DNA/RNA_pol_sf"/>
</dbReference>
<dbReference type="Gene3D" id="3.30.70.370">
    <property type="match status" value="1"/>
</dbReference>
<dbReference type="PRINTS" id="PR00868">
    <property type="entry name" value="DNAPOLI"/>
</dbReference>
<name>A0A1U7NMU4_9FIRM</name>
<sequence length="654" mass="74375">MKTRSPRVLHIDLETYSPIDLGKSSVYNYCEDAGFQILLLAFAYNDDPVQVIEMPTRKTMPAKVLRDILDPEVMKVAHNASFERICLSHAFGDGKNHNYLDPKAWYCTMIHACELGLPASLKHCAEAIGCELAKDSAGTLLINYFSKPCKPTKANGGRTRNMPEDDPEKWGRFVFYNKRDVEVEQEIYNKLRRYPMPEEEWMRYCIDQRINDTGVRLEMTMIKNLTEKYPLMVKEMKEECEKITGGINLNSIIQLKEWIYQETGMQIESLNKPTIKELLKGELPEDVRRVLELRLESGSSSIKKYIAMTKCVSDDGRVRGCFRFFGGRTGRWAGRLVQFQNMPSKLAFYDFDPARQCVLNNDFDMLTLLYGSITEAAKTLIRTVIVPEEGHKLIVADYSAIEARVIAWLADEGWRMKAFADGKDIYCASASQMFGVPVEKHGVNSHLRKQGKVAELALGYQGGIGALIAFGADKMGLNETEMKEIVRKWRGASPHICKLWRSIESGFKRCLNGEAVNLRHGIRFIRRPGYVFIQLPSGRCMAYWMPTLKDDKISYAKHTGTKMSRVDTFGGKLTENIVQAIARDCLAVALERVTKRTDFRIIAHVHDEIICEVPADRAEESLQILEDLMAEPIDWAPGLILTADGFVSDYYKKD</sequence>
<evidence type="ECO:0000313" key="5">
    <source>
        <dbReference type="EMBL" id="OLU46610.1"/>
    </source>
</evidence>
<dbReference type="EMBL" id="MPKA01000062">
    <property type="protein sequence ID" value="OLU46610.1"/>
    <property type="molecule type" value="Genomic_DNA"/>
</dbReference>
<comment type="catalytic activity">
    <reaction evidence="3">
        <text>DNA(n) + a 2'-deoxyribonucleoside 5'-triphosphate = DNA(n+1) + diphosphate</text>
        <dbReference type="Rhea" id="RHEA:22508"/>
        <dbReference type="Rhea" id="RHEA-COMP:17339"/>
        <dbReference type="Rhea" id="RHEA-COMP:17340"/>
        <dbReference type="ChEBI" id="CHEBI:33019"/>
        <dbReference type="ChEBI" id="CHEBI:61560"/>
        <dbReference type="ChEBI" id="CHEBI:173112"/>
        <dbReference type="EC" id="2.7.7.7"/>
    </reaction>
</comment>
<evidence type="ECO:0000256" key="3">
    <source>
        <dbReference type="ARBA" id="ARBA00049244"/>
    </source>
</evidence>
<evidence type="ECO:0000259" key="4">
    <source>
        <dbReference type="SMART" id="SM00482"/>
    </source>
</evidence>
<dbReference type="SUPFAM" id="SSF53098">
    <property type="entry name" value="Ribonuclease H-like"/>
    <property type="match status" value="1"/>
</dbReference>
<dbReference type="GO" id="GO:0003677">
    <property type="term" value="F:DNA binding"/>
    <property type="evidence" value="ECO:0007669"/>
    <property type="project" value="InterPro"/>
</dbReference>
<dbReference type="AlphaFoldDB" id="A0A1U7NMU4"/>
<dbReference type="STRING" id="1862672.BO225_05415"/>
<evidence type="ECO:0000256" key="2">
    <source>
        <dbReference type="ARBA" id="ARBA00022705"/>
    </source>
</evidence>
<dbReference type="InterPro" id="IPR012337">
    <property type="entry name" value="RNaseH-like_sf"/>
</dbReference>
<accession>A0A1U7NMU4</accession>
<dbReference type="SUPFAM" id="SSF56672">
    <property type="entry name" value="DNA/RNA polymerases"/>
    <property type="match status" value="1"/>
</dbReference>
<dbReference type="OrthoDB" id="9764911at2"/>
<dbReference type="Proteomes" id="UP000186705">
    <property type="component" value="Unassembled WGS sequence"/>
</dbReference>
<dbReference type="InterPro" id="IPR001098">
    <property type="entry name" value="DNA-dir_DNA_pol_A_palm_dom"/>
</dbReference>
<dbReference type="Gene3D" id="1.10.150.20">
    <property type="entry name" value="5' to 3' exonuclease, C-terminal subdomain"/>
    <property type="match status" value="1"/>
</dbReference>
<reference evidence="5 6" key="1">
    <citation type="submission" date="2016-11" db="EMBL/GenBank/DDBJ databases">
        <title>Description of two novel members of the family Erysipelotrichaceae: Ileibacterium lipovorans gen. nov., sp. nov. and Dubosiella newyorkensis, gen. nov., sp. nov.</title>
        <authorList>
            <person name="Cox L.M."/>
            <person name="Sohn J."/>
            <person name="Tyrrell K.L."/>
            <person name="Citron D.M."/>
            <person name="Lawson P.A."/>
            <person name="Patel N.B."/>
            <person name="Iizumi T."/>
            <person name="Perez-Perez G.I."/>
            <person name="Goldstein E.J."/>
            <person name="Blaser M.J."/>
        </authorList>
    </citation>
    <scope>NUCLEOTIDE SEQUENCE [LARGE SCALE GENOMIC DNA]</scope>
    <source>
        <strain evidence="5 6">NYU-BL-A4</strain>
    </source>
</reference>
<dbReference type="Pfam" id="PF00476">
    <property type="entry name" value="DNA_pol_A"/>
    <property type="match status" value="1"/>
</dbReference>
<dbReference type="GO" id="GO:0003887">
    <property type="term" value="F:DNA-directed DNA polymerase activity"/>
    <property type="evidence" value="ECO:0007669"/>
    <property type="project" value="UniProtKB-EC"/>
</dbReference>
<evidence type="ECO:0000313" key="6">
    <source>
        <dbReference type="Proteomes" id="UP000186705"/>
    </source>
</evidence>
<keyword evidence="6" id="KW-1185">Reference proteome</keyword>
<dbReference type="EC" id="2.7.7.7" evidence="1"/>
<keyword evidence="2" id="KW-0235">DNA replication</keyword>
<organism evidence="5 6">
    <name type="scientific">Dubosiella newyorkensis</name>
    <dbReference type="NCBI Taxonomy" id="1862672"/>
    <lineage>
        <taxon>Bacteria</taxon>
        <taxon>Bacillati</taxon>
        <taxon>Bacillota</taxon>
        <taxon>Erysipelotrichia</taxon>
        <taxon>Erysipelotrichales</taxon>
        <taxon>Erysipelotrichaceae</taxon>
        <taxon>Dubosiella</taxon>
    </lineage>
</organism>
<dbReference type="PANTHER" id="PTHR10133">
    <property type="entry name" value="DNA POLYMERASE I"/>
    <property type="match status" value="1"/>
</dbReference>